<dbReference type="PANTHER" id="PTHR43666:SF1">
    <property type="entry name" value="CONSERVED PROTEIN"/>
    <property type="match status" value="1"/>
</dbReference>
<dbReference type="PANTHER" id="PTHR43666">
    <property type="entry name" value="TLDD PROTEIN"/>
    <property type="match status" value="1"/>
</dbReference>
<dbReference type="Pfam" id="PF19289">
    <property type="entry name" value="PmbA_TldD_3rd"/>
    <property type="match status" value="1"/>
</dbReference>
<dbReference type="InterPro" id="IPR035068">
    <property type="entry name" value="TldD/PmbA_N"/>
</dbReference>
<dbReference type="EMBL" id="JBHSPX010000005">
    <property type="protein sequence ID" value="MFC6064447.1"/>
    <property type="molecule type" value="Genomic_DNA"/>
</dbReference>
<feature type="region of interest" description="Disordered" evidence="1">
    <location>
        <begin position="96"/>
        <end position="127"/>
    </location>
</feature>
<evidence type="ECO:0000256" key="1">
    <source>
        <dbReference type="SAM" id="MobiDB-lite"/>
    </source>
</evidence>
<dbReference type="InterPro" id="IPR036059">
    <property type="entry name" value="TldD/PmbA_sf"/>
</dbReference>
<gene>
    <name evidence="3" type="ORF">ACFP4F_18105</name>
</gene>
<dbReference type="Gene3D" id="3.30.2290.10">
    <property type="entry name" value="PmbA/TldD superfamily"/>
    <property type="match status" value="1"/>
</dbReference>
<dbReference type="InterPro" id="IPR045569">
    <property type="entry name" value="Metalloprtase-TldD/E_C"/>
</dbReference>
<evidence type="ECO:0000259" key="2">
    <source>
        <dbReference type="Pfam" id="PF19289"/>
    </source>
</evidence>
<protein>
    <submittedName>
        <fullName evidence="3">Metallopeptidase TldD-related protein</fullName>
    </submittedName>
</protein>
<dbReference type="RefSeq" id="WP_031064631.1">
    <property type="nucleotide sequence ID" value="NZ_JBHSPX010000005.1"/>
</dbReference>
<dbReference type="SUPFAM" id="SSF111283">
    <property type="entry name" value="Putative modulator of DNA gyrase, PmbA/TldD"/>
    <property type="match status" value="1"/>
</dbReference>
<evidence type="ECO:0000313" key="3">
    <source>
        <dbReference type="EMBL" id="MFC6064447.1"/>
    </source>
</evidence>
<feature type="compositionally biased region" description="Low complexity" evidence="1">
    <location>
        <begin position="96"/>
        <end position="108"/>
    </location>
</feature>
<dbReference type="Proteomes" id="UP001596139">
    <property type="component" value="Unassembled WGS sequence"/>
</dbReference>
<comment type="caution">
    <text evidence="3">The sequence shown here is derived from an EMBL/GenBank/DDBJ whole genome shotgun (WGS) entry which is preliminary data.</text>
</comment>
<sequence length="471" mass="50006">MSTRRTSRTSRTSAPHEVVERALALSRADGCVVIADESATANLRWAGNALTTNGVTRGRTLTVIATVDGKEGTASGVVSRAAVTGDDLEELVRSAEAAARGAGPAEDAQPLVPGGAPSPGFTEPPAETSSEVFADFAPALGEAFRRARDGGRELYGFAHHEVVSSYVGSSTGLRLRHDQPTGTLELNAKSPDRTRSAWAGRATRDFRDVDPLAMDADLARRLAWAERRTELPAGRYETLLPPTAVADLLVYQMWSSGARDAAEGRTVFASPGGSTRVGEKLSGLPLTLRSDPGAAGLECAPFVLAHSSGDDASVFDNGLPLEPTDWLRDGALNRLVTTRHSADLTGLPVAPAVDNLLLDAGGTKSLDELVAGTERGLLLTCLWYIREVDPATLLLTGLTRDGVYLVEGGEVVGEVNNFRFNESPVDLLGRASEAGRTERTLPREWSDYFTRAAMPALRIPDFNMSSVSRGV</sequence>
<feature type="domain" description="Metalloprotease TldD/E C-terminal" evidence="2">
    <location>
        <begin position="234"/>
        <end position="465"/>
    </location>
</feature>
<keyword evidence="4" id="KW-1185">Reference proteome</keyword>
<organism evidence="3 4">
    <name type="scientific">Streptomyces ochraceiscleroticus</name>
    <dbReference type="NCBI Taxonomy" id="47761"/>
    <lineage>
        <taxon>Bacteria</taxon>
        <taxon>Bacillati</taxon>
        <taxon>Actinomycetota</taxon>
        <taxon>Actinomycetes</taxon>
        <taxon>Kitasatosporales</taxon>
        <taxon>Streptomycetaceae</taxon>
        <taxon>Streptomyces</taxon>
    </lineage>
</organism>
<evidence type="ECO:0000313" key="4">
    <source>
        <dbReference type="Proteomes" id="UP001596139"/>
    </source>
</evidence>
<proteinExistence type="predicted"/>
<reference evidence="4" key="1">
    <citation type="journal article" date="2019" name="Int. J. Syst. Evol. Microbiol.">
        <title>The Global Catalogue of Microorganisms (GCM) 10K type strain sequencing project: providing services to taxonomists for standard genome sequencing and annotation.</title>
        <authorList>
            <consortium name="The Broad Institute Genomics Platform"/>
            <consortium name="The Broad Institute Genome Sequencing Center for Infectious Disease"/>
            <person name="Wu L."/>
            <person name="Ma J."/>
        </authorList>
    </citation>
    <scope>NUCLEOTIDE SEQUENCE [LARGE SCALE GENOMIC DNA]</scope>
    <source>
        <strain evidence="4">CGMCC 1.15180</strain>
    </source>
</reference>
<accession>A0ABW1MMY8</accession>
<name>A0ABW1MMY8_9ACTN</name>